<proteinExistence type="predicted"/>
<gene>
    <name evidence="2" type="ORF">Cvel_18489</name>
</gene>
<reference evidence="2" key="1">
    <citation type="submission" date="2014-11" db="EMBL/GenBank/DDBJ databases">
        <authorList>
            <person name="Otto D Thomas"/>
            <person name="Naeem Raeece"/>
        </authorList>
    </citation>
    <scope>NUCLEOTIDE SEQUENCE</scope>
</reference>
<dbReference type="EMBL" id="CDMZ01000589">
    <property type="protein sequence ID" value="CEM17468.1"/>
    <property type="molecule type" value="Genomic_DNA"/>
</dbReference>
<accession>A0A0G4FS17</accession>
<evidence type="ECO:0000313" key="2">
    <source>
        <dbReference type="EMBL" id="CEM17468.1"/>
    </source>
</evidence>
<feature type="compositionally biased region" description="Polar residues" evidence="1">
    <location>
        <begin position="35"/>
        <end position="51"/>
    </location>
</feature>
<dbReference type="VEuPathDB" id="CryptoDB:Cvel_18489"/>
<evidence type="ECO:0000256" key="1">
    <source>
        <dbReference type="SAM" id="MobiDB-lite"/>
    </source>
</evidence>
<feature type="region of interest" description="Disordered" evidence="1">
    <location>
        <begin position="1"/>
        <end position="107"/>
    </location>
</feature>
<name>A0A0G4FS17_9ALVE</name>
<feature type="region of interest" description="Disordered" evidence="1">
    <location>
        <begin position="124"/>
        <end position="164"/>
    </location>
</feature>
<dbReference type="AlphaFoldDB" id="A0A0G4FS17"/>
<protein>
    <submittedName>
        <fullName evidence="2">Uncharacterized protein</fullName>
    </submittedName>
</protein>
<organism evidence="2">
    <name type="scientific">Chromera velia CCMP2878</name>
    <dbReference type="NCBI Taxonomy" id="1169474"/>
    <lineage>
        <taxon>Eukaryota</taxon>
        <taxon>Sar</taxon>
        <taxon>Alveolata</taxon>
        <taxon>Colpodellida</taxon>
        <taxon>Chromeraceae</taxon>
        <taxon>Chromera</taxon>
    </lineage>
</organism>
<feature type="compositionally biased region" description="Basic and acidic residues" evidence="1">
    <location>
        <begin position="11"/>
        <end position="26"/>
    </location>
</feature>
<sequence>MALFGDWPDFPQKRKEGEKGPQEEKKGRKKKKKSVVSSEAQPSSLEPSSSKAAAGVRKEKNAVSAPKKVSKESKGGVVTELFKAKNSADAPKRPSQPPLPLTSQVPDFRKEKKAFLSAAAAKVAVSGSGQQAEHDWPRRFKRFKKNGSGSGEGGEEDAEQKKAFDGTLRDLHKLGVCGGKGGDRKVGGKSCVVGSCFSLFR</sequence>